<name>A0ABU9L061_9FLAO</name>
<dbReference type="InterPro" id="IPR011044">
    <property type="entry name" value="Quino_amine_DH_bsu"/>
</dbReference>
<dbReference type="EMBL" id="JBCDNA010000002">
    <property type="protein sequence ID" value="MEL4455823.1"/>
    <property type="molecule type" value="Genomic_DNA"/>
</dbReference>
<protein>
    <submittedName>
        <fullName evidence="1">Glutaminyl-peptide cyclotransferase</fullName>
    </submittedName>
</protein>
<accession>A0ABU9L061</accession>
<dbReference type="Pfam" id="PF05096">
    <property type="entry name" value="Glu_cyclase_2"/>
    <property type="match status" value="1"/>
</dbReference>
<dbReference type="PANTHER" id="PTHR31270:SF1">
    <property type="entry name" value="GLUTAMINYL-PEPTIDE CYCLOTRANSFERASE"/>
    <property type="match status" value="1"/>
</dbReference>
<comment type="caution">
    <text evidence="1">The sequence shown here is derived from an EMBL/GenBank/DDBJ whole genome shotgun (WGS) entry which is preliminary data.</text>
</comment>
<evidence type="ECO:0000313" key="2">
    <source>
        <dbReference type="Proteomes" id="UP001474120"/>
    </source>
</evidence>
<dbReference type="SUPFAM" id="SSF50969">
    <property type="entry name" value="YVTN repeat-like/Quinoprotein amine dehydrogenase"/>
    <property type="match status" value="1"/>
</dbReference>
<dbReference type="InterPro" id="IPR007788">
    <property type="entry name" value="QCT"/>
</dbReference>
<dbReference type="RefSeq" id="WP_342159787.1">
    <property type="nucleotide sequence ID" value="NZ_JBCDNA010000002.1"/>
</dbReference>
<keyword evidence="2" id="KW-1185">Reference proteome</keyword>
<sequence length="338" mass="38890">MNKIASILTLACLIIFNACGNKYQLQLESPKSIQIDKPLKISVRERSGNPIDSIQYFINGRLIDNHEAVDIKSYKLGKQALSATIYFEGKSKKLNKTIYFLNDTPPKVYSYEVVNEYPHDDQAFTQGFVYHNGFFYESTGQNGRSTLRKTEIETGKILQKIDLERQYFGEGMTIKDGKIYQLTWRKKIGFIYNLEDFELEKTFDYGVSSEGWGLTHNSEYLIKTDGTERMWFLDPKTFKEVSFIETYTNKRKAEKLNELEFVNGKIYANIWQQNSILIVEPSNGAIEGIVSLKGLQTKAGQTGEDNVLNGIAYDAEQDRLYVTGKNWNKVFEIKLIEK</sequence>
<evidence type="ECO:0000313" key="1">
    <source>
        <dbReference type="EMBL" id="MEL4455823.1"/>
    </source>
</evidence>
<dbReference type="PANTHER" id="PTHR31270">
    <property type="entry name" value="GLUTAMINYL-PEPTIDE CYCLOTRANSFERASE"/>
    <property type="match status" value="1"/>
</dbReference>
<gene>
    <name evidence="1" type="ORF">AABB81_07940</name>
</gene>
<reference evidence="1 2" key="1">
    <citation type="submission" date="2024-04" db="EMBL/GenBank/DDBJ databases">
        <title>whole genome sequencing of Lutimonas vermicola strain IMCC1616.</title>
        <authorList>
            <person name="Bae S.S."/>
        </authorList>
    </citation>
    <scope>NUCLEOTIDE SEQUENCE [LARGE SCALE GENOMIC DNA]</scope>
    <source>
        <strain evidence="1 2">IMCC1616</strain>
    </source>
</reference>
<organism evidence="1 2">
    <name type="scientific">Lutimonas vermicola</name>
    <dbReference type="NCBI Taxonomy" id="414288"/>
    <lineage>
        <taxon>Bacteria</taxon>
        <taxon>Pseudomonadati</taxon>
        <taxon>Bacteroidota</taxon>
        <taxon>Flavobacteriia</taxon>
        <taxon>Flavobacteriales</taxon>
        <taxon>Flavobacteriaceae</taxon>
        <taxon>Lutimonas</taxon>
    </lineage>
</organism>
<proteinExistence type="predicted"/>
<dbReference type="Proteomes" id="UP001474120">
    <property type="component" value="Unassembled WGS sequence"/>
</dbReference>